<reference evidence="2 3" key="1">
    <citation type="submission" date="2019-03" db="EMBL/GenBank/DDBJ databases">
        <title>Single cell metagenomics reveals metabolic interactions within the superorganism composed of flagellate Streblomastix strix and complex community of Bacteroidetes bacteria on its surface.</title>
        <authorList>
            <person name="Treitli S.C."/>
            <person name="Kolisko M."/>
            <person name="Husnik F."/>
            <person name="Keeling P."/>
            <person name="Hampl V."/>
        </authorList>
    </citation>
    <scope>NUCLEOTIDE SEQUENCE [LARGE SCALE GENOMIC DNA]</scope>
    <source>
        <strain evidence="2">ST1C</strain>
    </source>
</reference>
<evidence type="ECO:0008006" key="4">
    <source>
        <dbReference type="Google" id="ProtNLM"/>
    </source>
</evidence>
<dbReference type="AlphaFoldDB" id="A0A5J4UH97"/>
<feature type="compositionally biased region" description="Basic and acidic residues" evidence="1">
    <location>
        <begin position="26"/>
        <end position="57"/>
    </location>
</feature>
<proteinExistence type="predicted"/>
<comment type="caution">
    <text evidence="2">The sequence shown here is derived from an EMBL/GenBank/DDBJ whole genome shotgun (WGS) entry which is preliminary data.</text>
</comment>
<evidence type="ECO:0000313" key="3">
    <source>
        <dbReference type="Proteomes" id="UP000324800"/>
    </source>
</evidence>
<dbReference type="Gene3D" id="2.60.120.920">
    <property type="match status" value="1"/>
</dbReference>
<dbReference type="EMBL" id="SNRW01015748">
    <property type="protein sequence ID" value="KAA6370078.1"/>
    <property type="molecule type" value="Genomic_DNA"/>
</dbReference>
<organism evidence="2 3">
    <name type="scientific">Streblomastix strix</name>
    <dbReference type="NCBI Taxonomy" id="222440"/>
    <lineage>
        <taxon>Eukaryota</taxon>
        <taxon>Metamonada</taxon>
        <taxon>Preaxostyla</taxon>
        <taxon>Oxymonadida</taxon>
        <taxon>Streblomastigidae</taxon>
        <taxon>Streblomastix</taxon>
    </lineage>
</organism>
<protein>
    <recommendedName>
        <fullName evidence="4">SPRY domain-containing protein</fullName>
    </recommendedName>
</protein>
<dbReference type="Proteomes" id="UP000324800">
    <property type="component" value="Unassembled WGS sequence"/>
</dbReference>
<name>A0A5J4UH97_9EUKA</name>
<dbReference type="InterPro" id="IPR043136">
    <property type="entry name" value="B30.2/SPRY_sf"/>
</dbReference>
<evidence type="ECO:0000313" key="2">
    <source>
        <dbReference type="EMBL" id="KAA6370078.1"/>
    </source>
</evidence>
<feature type="region of interest" description="Disordered" evidence="1">
    <location>
        <begin position="26"/>
        <end position="60"/>
    </location>
</feature>
<evidence type="ECO:0000256" key="1">
    <source>
        <dbReference type="SAM" id="MobiDB-lite"/>
    </source>
</evidence>
<dbReference type="OrthoDB" id="2329056at2759"/>
<sequence>SDNNEEIIQAQLHEAQERIKTLEEQARIGQQREREKDEQIRKSEENVRNEEQMKKDAIQQAKATQEQLKLKDAEIQRLKDDIAQLSSISVPIPVPEQEQTINVNEEDKTSELQNPDENGSYVKFERVIGLKRKAIALQNDKPVVIPLNKEMINGIHSVSVKFEKCNKDGIAYGHVGIAKASHNIPCPCEAWEEPHNTNMLFYNGGDGTIHFRGNTTYGNTQFSDGQLITMELNMDIGTLHFIVDGVQQPVFVRGIKEKVRLYWELYYKDSLFTVVSVNQLNIPTVMKLNNEKAFDW</sequence>
<gene>
    <name evidence="2" type="ORF">EZS28_034394</name>
</gene>
<accession>A0A5J4UH97</accession>
<feature type="non-terminal residue" evidence="2">
    <location>
        <position position="1"/>
    </location>
</feature>